<dbReference type="SMART" id="SM00871">
    <property type="entry name" value="AraC_E_bind"/>
    <property type="match status" value="1"/>
</dbReference>
<gene>
    <name evidence="3" type="ORF">ACFPCY_16850</name>
</gene>
<dbReference type="Proteomes" id="UP001595872">
    <property type="component" value="Unassembled WGS sequence"/>
</dbReference>
<keyword evidence="4" id="KW-1185">Reference proteome</keyword>
<keyword evidence="1" id="KW-0238">DNA-binding</keyword>
<dbReference type="InterPro" id="IPR047057">
    <property type="entry name" value="MerR_fam"/>
</dbReference>
<dbReference type="PANTHER" id="PTHR30204:SF97">
    <property type="entry name" value="MERR FAMILY REGULATORY PROTEIN"/>
    <property type="match status" value="1"/>
</dbReference>
<dbReference type="Pfam" id="PF06445">
    <property type="entry name" value="GyrI-like"/>
    <property type="match status" value="1"/>
</dbReference>
<organism evidence="3 4">
    <name type="scientific">Actinomadura gamaensis</name>
    <dbReference type="NCBI Taxonomy" id="1763541"/>
    <lineage>
        <taxon>Bacteria</taxon>
        <taxon>Bacillati</taxon>
        <taxon>Actinomycetota</taxon>
        <taxon>Actinomycetes</taxon>
        <taxon>Streptosporangiales</taxon>
        <taxon>Thermomonosporaceae</taxon>
        <taxon>Actinomadura</taxon>
    </lineage>
</organism>
<evidence type="ECO:0000256" key="1">
    <source>
        <dbReference type="ARBA" id="ARBA00023125"/>
    </source>
</evidence>
<name>A0ABV9U0X0_9ACTN</name>
<protein>
    <submittedName>
        <fullName evidence="3">GyrI-like domain-containing protein</fullName>
    </submittedName>
</protein>
<proteinExistence type="predicted"/>
<reference evidence="4" key="1">
    <citation type="journal article" date="2019" name="Int. J. Syst. Evol. Microbiol.">
        <title>The Global Catalogue of Microorganisms (GCM) 10K type strain sequencing project: providing services to taxonomists for standard genome sequencing and annotation.</title>
        <authorList>
            <consortium name="The Broad Institute Genomics Platform"/>
            <consortium name="The Broad Institute Genome Sequencing Center for Infectious Disease"/>
            <person name="Wu L."/>
            <person name="Ma J."/>
        </authorList>
    </citation>
    <scope>NUCLEOTIDE SEQUENCE [LARGE SCALE GENOMIC DNA]</scope>
    <source>
        <strain evidence="4">KLKA75</strain>
    </source>
</reference>
<dbReference type="PROSITE" id="PS50937">
    <property type="entry name" value="HTH_MERR_2"/>
    <property type="match status" value="1"/>
</dbReference>
<sequence length="260" mass="28122">MSGDLLPIGRFARLCRLSVKRLRHYDELGLLSPAHVDPGSGYRYYRPAQARDALAIGLLRTLDVPLPMIARTLAEDDPTAPLTEVRDRQAAELARRRRALDVLERLLTEGLPAPPVTVVDEPARTVAVARDTASIDDIAPAMGRCVARLASVTPAEPAIGLFPLDPTEEFPVALAYVLPSGAEAPDGTRREVLEGGPFATAVHTGPFDQVGLVVHGLLAWCADHGHTPGATTRETYLSDPRTTPPDALVTRVQIRLEDER</sequence>
<dbReference type="EMBL" id="JBHSIT010000004">
    <property type="protein sequence ID" value="MFC4908995.1"/>
    <property type="molecule type" value="Genomic_DNA"/>
</dbReference>
<dbReference type="SUPFAM" id="SSF46955">
    <property type="entry name" value="Putative DNA-binding domain"/>
    <property type="match status" value="1"/>
</dbReference>
<dbReference type="SUPFAM" id="SSF55136">
    <property type="entry name" value="Probable bacterial effector-binding domain"/>
    <property type="match status" value="1"/>
</dbReference>
<feature type="domain" description="HTH merR-type" evidence="2">
    <location>
        <begin position="5"/>
        <end position="75"/>
    </location>
</feature>
<dbReference type="InterPro" id="IPR000551">
    <property type="entry name" value="MerR-type_HTH_dom"/>
</dbReference>
<dbReference type="InterPro" id="IPR009061">
    <property type="entry name" value="DNA-bd_dom_put_sf"/>
</dbReference>
<dbReference type="SMART" id="SM00422">
    <property type="entry name" value="HTH_MERR"/>
    <property type="match status" value="1"/>
</dbReference>
<dbReference type="InterPro" id="IPR011256">
    <property type="entry name" value="Reg_factor_effector_dom_sf"/>
</dbReference>
<evidence type="ECO:0000313" key="4">
    <source>
        <dbReference type="Proteomes" id="UP001595872"/>
    </source>
</evidence>
<dbReference type="RefSeq" id="WP_378256128.1">
    <property type="nucleotide sequence ID" value="NZ_JBHSIT010000004.1"/>
</dbReference>
<dbReference type="Gene3D" id="1.10.1660.10">
    <property type="match status" value="1"/>
</dbReference>
<dbReference type="PANTHER" id="PTHR30204">
    <property type="entry name" value="REDOX-CYCLING DRUG-SENSING TRANSCRIPTIONAL ACTIVATOR SOXR"/>
    <property type="match status" value="1"/>
</dbReference>
<comment type="caution">
    <text evidence="3">The sequence shown here is derived from an EMBL/GenBank/DDBJ whole genome shotgun (WGS) entry which is preliminary data.</text>
</comment>
<dbReference type="InterPro" id="IPR029442">
    <property type="entry name" value="GyrI-like"/>
</dbReference>
<dbReference type="Pfam" id="PF13411">
    <property type="entry name" value="MerR_1"/>
    <property type="match status" value="1"/>
</dbReference>
<dbReference type="Gene3D" id="3.20.80.10">
    <property type="entry name" value="Regulatory factor, effector binding domain"/>
    <property type="match status" value="1"/>
</dbReference>
<evidence type="ECO:0000259" key="2">
    <source>
        <dbReference type="PROSITE" id="PS50937"/>
    </source>
</evidence>
<accession>A0ABV9U0X0</accession>
<dbReference type="PROSITE" id="PS00552">
    <property type="entry name" value="HTH_MERR_1"/>
    <property type="match status" value="1"/>
</dbReference>
<evidence type="ECO:0000313" key="3">
    <source>
        <dbReference type="EMBL" id="MFC4908995.1"/>
    </source>
</evidence>
<dbReference type="InterPro" id="IPR010499">
    <property type="entry name" value="AraC_E-bd"/>
</dbReference>